<dbReference type="EMBL" id="VLPL01000003">
    <property type="protein sequence ID" value="TSJ45715.1"/>
    <property type="molecule type" value="Genomic_DNA"/>
</dbReference>
<dbReference type="PROSITE" id="PS50977">
    <property type="entry name" value="HTH_TETR_2"/>
    <property type="match status" value="1"/>
</dbReference>
<comment type="caution">
    <text evidence="4">The sequence shown here is derived from an EMBL/GenBank/DDBJ whole genome shotgun (WGS) entry which is preliminary data.</text>
</comment>
<dbReference type="AlphaFoldDB" id="A0A556N0W1"/>
<dbReference type="Pfam" id="PF00440">
    <property type="entry name" value="TetR_N"/>
    <property type="match status" value="1"/>
</dbReference>
<feature type="domain" description="HTH tetR-type" evidence="3">
    <location>
        <begin position="1"/>
        <end position="61"/>
    </location>
</feature>
<keyword evidence="5" id="KW-1185">Reference proteome</keyword>
<dbReference type="SUPFAM" id="SSF46689">
    <property type="entry name" value="Homeodomain-like"/>
    <property type="match status" value="1"/>
</dbReference>
<name>A0A556N0W1_9FLAO</name>
<evidence type="ECO:0000313" key="5">
    <source>
        <dbReference type="Proteomes" id="UP000316008"/>
    </source>
</evidence>
<dbReference type="GO" id="GO:0003677">
    <property type="term" value="F:DNA binding"/>
    <property type="evidence" value="ECO:0007669"/>
    <property type="project" value="UniProtKB-UniRule"/>
</dbReference>
<dbReference type="PANTHER" id="PTHR43479:SF11">
    <property type="entry name" value="ACREF_ENVCD OPERON REPRESSOR-RELATED"/>
    <property type="match status" value="1"/>
</dbReference>
<proteinExistence type="predicted"/>
<dbReference type="InterPro" id="IPR050624">
    <property type="entry name" value="HTH-type_Tx_Regulator"/>
</dbReference>
<organism evidence="4 5">
    <name type="scientific">Fluviicola chungangensis</name>
    <dbReference type="NCBI Taxonomy" id="2597671"/>
    <lineage>
        <taxon>Bacteria</taxon>
        <taxon>Pseudomonadati</taxon>
        <taxon>Bacteroidota</taxon>
        <taxon>Flavobacteriia</taxon>
        <taxon>Flavobacteriales</taxon>
        <taxon>Crocinitomicaceae</taxon>
        <taxon>Fluviicola</taxon>
    </lineage>
</organism>
<accession>A0A556N0W1</accession>
<evidence type="ECO:0000256" key="2">
    <source>
        <dbReference type="PROSITE-ProRule" id="PRU00335"/>
    </source>
</evidence>
<reference evidence="4 5" key="1">
    <citation type="submission" date="2019-07" db="EMBL/GenBank/DDBJ databases">
        <authorList>
            <person name="Huq M.A."/>
        </authorList>
    </citation>
    <scope>NUCLEOTIDE SEQUENCE [LARGE SCALE GENOMIC DNA]</scope>
    <source>
        <strain evidence="4 5">MAH-3</strain>
    </source>
</reference>
<dbReference type="Gene3D" id="1.10.357.10">
    <property type="entry name" value="Tetracycline Repressor, domain 2"/>
    <property type="match status" value="1"/>
</dbReference>
<protein>
    <submittedName>
        <fullName evidence="4">TetR/AcrR family transcriptional regulator</fullName>
    </submittedName>
</protein>
<keyword evidence="1 2" id="KW-0238">DNA-binding</keyword>
<evidence type="ECO:0000313" key="4">
    <source>
        <dbReference type="EMBL" id="TSJ45715.1"/>
    </source>
</evidence>
<dbReference type="InterPro" id="IPR009057">
    <property type="entry name" value="Homeodomain-like_sf"/>
</dbReference>
<dbReference type="InterPro" id="IPR025722">
    <property type="entry name" value="TetR"/>
</dbReference>
<dbReference type="InterPro" id="IPR001647">
    <property type="entry name" value="HTH_TetR"/>
</dbReference>
<dbReference type="PANTHER" id="PTHR43479">
    <property type="entry name" value="ACREF/ENVCD OPERON REPRESSOR-RELATED"/>
    <property type="match status" value="1"/>
</dbReference>
<gene>
    <name evidence="4" type="ORF">FO442_08175</name>
</gene>
<dbReference type="OrthoDB" id="9785164at2"/>
<feature type="DNA-binding region" description="H-T-H motif" evidence="2">
    <location>
        <begin position="24"/>
        <end position="43"/>
    </location>
</feature>
<dbReference type="Pfam" id="PF13972">
    <property type="entry name" value="TetR"/>
    <property type="match status" value="1"/>
</dbReference>
<evidence type="ECO:0000259" key="3">
    <source>
        <dbReference type="PROSITE" id="PS50977"/>
    </source>
</evidence>
<dbReference type="Proteomes" id="UP000316008">
    <property type="component" value="Unassembled WGS sequence"/>
</dbReference>
<sequence>MKTRDKILQTALNLFNTYGVPNVTLRRIASEMFISQGNLNYHFKHREDIIEALYFQLLEVFNEEKGKLDTEEINFQFVLDSTRAGMEALFRYRFLMIDFNQNMRENPKLHEHFKQLEEVRRTTYLHSFDLAIKSGVMRAPAFEGEYDGLNERIRVFSDYWIASAEVYGEPVETTVDKYHNLLVEMFFPYFTKDSQREFLLKRL</sequence>
<evidence type="ECO:0000256" key="1">
    <source>
        <dbReference type="ARBA" id="ARBA00023125"/>
    </source>
</evidence>
<dbReference type="PRINTS" id="PR00455">
    <property type="entry name" value="HTHTETR"/>
</dbReference>
<dbReference type="RefSeq" id="WP_144332671.1">
    <property type="nucleotide sequence ID" value="NZ_VLPL01000003.1"/>
</dbReference>